<keyword evidence="2" id="KW-0812">Transmembrane</keyword>
<reference evidence="3" key="1">
    <citation type="submission" date="2021-02" db="EMBL/GenBank/DDBJ databases">
        <authorList>
            <person name="Nowell W R."/>
        </authorList>
    </citation>
    <scope>NUCLEOTIDE SEQUENCE</scope>
</reference>
<evidence type="ECO:0000313" key="3">
    <source>
        <dbReference type="EMBL" id="CAF0996965.1"/>
    </source>
</evidence>
<dbReference type="EMBL" id="CAJOBB010000049">
    <property type="protein sequence ID" value="CAF3532578.1"/>
    <property type="molecule type" value="Genomic_DNA"/>
</dbReference>
<proteinExistence type="predicted"/>
<evidence type="ECO:0000256" key="2">
    <source>
        <dbReference type="SAM" id="Phobius"/>
    </source>
</evidence>
<feature type="transmembrane region" description="Helical" evidence="2">
    <location>
        <begin position="564"/>
        <end position="586"/>
    </location>
</feature>
<sequence>MIPEISDLFKTVDDKIINGANNTMQIDDIDNLFRTIEYLIRDNEGDLDEDDYNRVKHGFHMRKSSFLKLIGENDEAVKEEKLVRRYTKKLSLNRRDIIGDNNENCISSASSKNLQPLPKSDFEKIKTNVLNMWEQLKNHIINCQLDSTVHELDVLINSFIISEVNLFDQYTKLEELSSKIRFILNLLKSQIFSSDNKSDKTVISNVQLSNTWNDELLKFIVKLDLIVFNCLYEYRCNFGQFLISQKHRLNELLFDNIPFTEERIKARANKLVLLFHPDKSQRPQDIANFHELFECIITVRNNFLNDLTQRATIIGLVAMHKEKGYKFWIMARDYSRAKNEKWNELCHFKEDELKQFTKKELSDFQKQFALCAYEEYRAAALALSDHGNIEERCELRRLMAIALYTAERNLPAQTYVIAAMHILLNDIPSDNYSKKFDELKELLNKVSQNTSSTKTSNGNSKAIINQTTTDRSIIANNQSTHTLIQKRAYLKDELKSIVLQQCLFKSEEKEIKTSEELILHAKRQAFKHKNKGIILGASGVAVGSSMVVSTYNSIIIGAEFGATFGPLGIVVGIIAGVSVGAGSLLLGHNLIKQSQEQFKEPRIRENLNKIFNQALKYYKEGNYTGFLELLAKRYSKDRALLTIKIDEQEHEIRVEVNAKKIVEILLKHDFRPDGTAYLLILIGEALLKRPQFRKDRTDLCQPTQSLLNEFASQLFSKVFQAKSLLQDKAKELDDKVKKKQLERAEARTAILSNYWWEIMALHSSYTDSIPKEYFSDALNTPFSSRLEELGKIARLNCAIVQIIIGSSDNLKRTCSYIIS</sequence>
<dbReference type="AlphaFoldDB" id="A0A814GIZ6"/>
<evidence type="ECO:0000313" key="5">
    <source>
        <dbReference type="Proteomes" id="UP000663860"/>
    </source>
</evidence>
<organism evidence="3 5">
    <name type="scientific">Adineta steineri</name>
    <dbReference type="NCBI Taxonomy" id="433720"/>
    <lineage>
        <taxon>Eukaryota</taxon>
        <taxon>Metazoa</taxon>
        <taxon>Spiralia</taxon>
        <taxon>Gnathifera</taxon>
        <taxon>Rotifera</taxon>
        <taxon>Eurotatoria</taxon>
        <taxon>Bdelloidea</taxon>
        <taxon>Adinetida</taxon>
        <taxon>Adinetidae</taxon>
        <taxon>Adineta</taxon>
    </lineage>
</organism>
<dbReference type="EMBL" id="CAJNOE010000162">
    <property type="protein sequence ID" value="CAF0996965.1"/>
    <property type="molecule type" value="Genomic_DNA"/>
</dbReference>
<evidence type="ECO:0000313" key="4">
    <source>
        <dbReference type="EMBL" id="CAF3532578.1"/>
    </source>
</evidence>
<protein>
    <recommendedName>
        <fullName evidence="6">J domain-containing protein</fullName>
    </recommendedName>
</protein>
<feature type="coiled-coil region" evidence="1">
    <location>
        <begin position="722"/>
        <end position="749"/>
    </location>
</feature>
<keyword evidence="2" id="KW-0472">Membrane</keyword>
<gene>
    <name evidence="3" type="ORF">IZO911_LOCUS17425</name>
    <name evidence="4" type="ORF">KXQ929_LOCUS1755</name>
</gene>
<accession>A0A814GIZ6</accession>
<feature type="transmembrane region" description="Helical" evidence="2">
    <location>
        <begin position="532"/>
        <end position="558"/>
    </location>
</feature>
<keyword evidence="1" id="KW-0175">Coiled coil</keyword>
<dbReference type="Proteomes" id="UP000663868">
    <property type="component" value="Unassembled WGS sequence"/>
</dbReference>
<name>A0A814GIZ6_9BILA</name>
<evidence type="ECO:0008006" key="6">
    <source>
        <dbReference type="Google" id="ProtNLM"/>
    </source>
</evidence>
<comment type="caution">
    <text evidence="3">The sequence shown here is derived from an EMBL/GenBank/DDBJ whole genome shotgun (WGS) entry which is preliminary data.</text>
</comment>
<keyword evidence="2" id="KW-1133">Transmembrane helix</keyword>
<evidence type="ECO:0000256" key="1">
    <source>
        <dbReference type="SAM" id="Coils"/>
    </source>
</evidence>
<dbReference type="Proteomes" id="UP000663860">
    <property type="component" value="Unassembled WGS sequence"/>
</dbReference>